<dbReference type="InterPro" id="IPR041527">
    <property type="entry name" value="YhcG_N"/>
</dbReference>
<dbReference type="RefSeq" id="WP_378980179.1">
    <property type="nucleotide sequence ID" value="NZ_JBHRVD010000001.1"/>
</dbReference>
<sequence length="69" mass="7710">MTVQSYTTFVGDLKRRITEARHRAGLSVNSELILLYWNIGCDIVGCQAREGRGTKVIDRLAEDLGSNLQ</sequence>
<proteinExistence type="predicted"/>
<feature type="domain" description="YhcG N-terminal" evidence="1">
    <location>
        <begin position="12"/>
        <end position="67"/>
    </location>
</feature>
<evidence type="ECO:0000259" key="1">
    <source>
        <dbReference type="Pfam" id="PF17761"/>
    </source>
</evidence>
<evidence type="ECO:0000313" key="2">
    <source>
        <dbReference type="EMBL" id="MFC3323554.1"/>
    </source>
</evidence>
<name>A0ABV7MQN2_9HYPH</name>
<organism evidence="2 3">
    <name type="scientific">Mesorhizobium cantuariense</name>
    <dbReference type="NCBI Taxonomy" id="1300275"/>
    <lineage>
        <taxon>Bacteria</taxon>
        <taxon>Pseudomonadati</taxon>
        <taxon>Pseudomonadota</taxon>
        <taxon>Alphaproteobacteria</taxon>
        <taxon>Hyphomicrobiales</taxon>
        <taxon>Phyllobacteriaceae</taxon>
        <taxon>Mesorhizobium</taxon>
    </lineage>
</organism>
<keyword evidence="3" id="KW-1185">Reference proteome</keyword>
<gene>
    <name evidence="2" type="ORF">ACFOJ9_17445</name>
</gene>
<dbReference type="Proteomes" id="UP001595648">
    <property type="component" value="Unassembled WGS sequence"/>
</dbReference>
<dbReference type="Pfam" id="PF17761">
    <property type="entry name" value="DUF1016_N"/>
    <property type="match status" value="1"/>
</dbReference>
<evidence type="ECO:0000313" key="3">
    <source>
        <dbReference type="Proteomes" id="UP001595648"/>
    </source>
</evidence>
<protein>
    <submittedName>
        <fullName evidence="2">DUF1016 N-terminal domain-containing protein</fullName>
    </submittedName>
</protein>
<dbReference type="PANTHER" id="PTHR30547:SF0">
    <property type="entry name" value="BLR8175 PROTEIN"/>
    <property type="match status" value="1"/>
</dbReference>
<comment type="caution">
    <text evidence="2">The sequence shown here is derived from an EMBL/GenBank/DDBJ whole genome shotgun (WGS) entry which is preliminary data.</text>
</comment>
<accession>A0ABV7MQN2</accession>
<reference evidence="3" key="1">
    <citation type="journal article" date="2019" name="Int. J. Syst. Evol. Microbiol.">
        <title>The Global Catalogue of Microorganisms (GCM) 10K type strain sequencing project: providing services to taxonomists for standard genome sequencing and annotation.</title>
        <authorList>
            <consortium name="The Broad Institute Genomics Platform"/>
            <consortium name="The Broad Institute Genome Sequencing Center for Infectious Disease"/>
            <person name="Wu L."/>
            <person name="Ma J."/>
        </authorList>
    </citation>
    <scope>NUCLEOTIDE SEQUENCE [LARGE SCALE GENOMIC DNA]</scope>
    <source>
        <strain evidence="3">ICMP 19515</strain>
    </source>
</reference>
<dbReference type="EMBL" id="JBHRVD010000001">
    <property type="protein sequence ID" value="MFC3323554.1"/>
    <property type="molecule type" value="Genomic_DNA"/>
</dbReference>
<dbReference type="InterPro" id="IPR053148">
    <property type="entry name" value="PD-DEXK-like_domain"/>
</dbReference>
<dbReference type="PANTHER" id="PTHR30547">
    <property type="entry name" value="UNCHARACTERIZED PROTEIN YHCG-RELATED"/>
    <property type="match status" value="1"/>
</dbReference>